<feature type="transmembrane region" description="Helical" evidence="1">
    <location>
        <begin position="63"/>
        <end position="82"/>
    </location>
</feature>
<feature type="transmembrane region" description="Helical" evidence="1">
    <location>
        <begin position="88"/>
        <end position="112"/>
    </location>
</feature>
<evidence type="ECO:0000256" key="1">
    <source>
        <dbReference type="SAM" id="Phobius"/>
    </source>
</evidence>
<evidence type="ECO:0000313" key="3">
    <source>
        <dbReference type="Proteomes" id="UP000636458"/>
    </source>
</evidence>
<comment type="caution">
    <text evidence="2">The sequence shown here is derived from an EMBL/GenBank/DDBJ whole genome shotgun (WGS) entry which is preliminary data.</text>
</comment>
<dbReference type="RefSeq" id="WP_200556899.1">
    <property type="nucleotide sequence ID" value="NZ_JAEPES010000004.1"/>
</dbReference>
<dbReference type="AlphaFoldDB" id="A0A934SPA0"/>
<accession>A0A934SPA0</accession>
<organism evidence="2 3">
    <name type="scientific">Lacisediminihabitans changchengi</name>
    <dbReference type="NCBI Taxonomy" id="2787634"/>
    <lineage>
        <taxon>Bacteria</taxon>
        <taxon>Bacillati</taxon>
        <taxon>Actinomycetota</taxon>
        <taxon>Actinomycetes</taxon>
        <taxon>Micrococcales</taxon>
        <taxon>Microbacteriaceae</taxon>
        <taxon>Lacisediminihabitans</taxon>
    </lineage>
</organism>
<keyword evidence="3" id="KW-1185">Reference proteome</keyword>
<name>A0A934SPA0_9MICO</name>
<dbReference type="Proteomes" id="UP000636458">
    <property type="component" value="Unassembled WGS sequence"/>
</dbReference>
<proteinExistence type="predicted"/>
<protein>
    <submittedName>
        <fullName evidence="2">Uncharacterized protein</fullName>
    </submittedName>
</protein>
<dbReference type="EMBL" id="JAEPES010000004">
    <property type="protein sequence ID" value="MBK4348702.1"/>
    <property type="molecule type" value="Genomic_DNA"/>
</dbReference>
<sequence>MSPVTRSWLAFAAIGAALIHIALSLGAPGPFAVGLVLLALFELLWGVACLSRDRLVLPQAARAVALVPALIWALLLVIGAALGSPDVAAPLAFVPMGTATAFELAIAIVLSVRLRSPRANVDRVNVDRGGARSLLAIVVGALVIAALTAPALAFTQAGVAAPSELQFPGHPDH</sequence>
<keyword evidence="1" id="KW-0472">Membrane</keyword>
<gene>
    <name evidence="2" type="ORF">IV501_13750</name>
</gene>
<feature type="transmembrane region" description="Helical" evidence="1">
    <location>
        <begin position="7"/>
        <end position="25"/>
    </location>
</feature>
<evidence type="ECO:0000313" key="2">
    <source>
        <dbReference type="EMBL" id="MBK4348702.1"/>
    </source>
</evidence>
<keyword evidence="1" id="KW-0812">Transmembrane</keyword>
<feature type="transmembrane region" description="Helical" evidence="1">
    <location>
        <begin position="31"/>
        <end position="51"/>
    </location>
</feature>
<feature type="transmembrane region" description="Helical" evidence="1">
    <location>
        <begin position="133"/>
        <end position="154"/>
    </location>
</feature>
<keyword evidence="1" id="KW-1133">Transmembrane helix</keyword>
<reference evidence="2" key="1">
    <citation type="submission" date="2021-01" db="EMBL/GenBank/DDBJ databases">
        <title>Lacisediminihabitans sp. nov. strain G11-30, isolated from Antarctic Soil.</title>
        <authorList>
            <person name="Li J."/>
        </authorList>
    </citation>
    <scope>NUCLEOTIDE SEQUENCE</scope>
    <source>
        <strain evidence="2">G11-30</strain>
    </source>
</reference>